<dbReference type="SUPFAM" id="SSF57501">
    <property type="entry name" value="Cystine-knot cytokines"/>
    <property type="match status" value="1"/>
</dbReference>
<dbReference type="Gene3D" id="2.10.90.10">
    <property type="entry name" value="Cystine-knot cytokines"/>
    <property type="match status" value="1"/>
</dbReference>
<dbReference type="InterPro" id="IPR006207">
    <property type="entry name" value="Cys_knot_C"/>
</dbReference>
<dbReference type="Proteomes" id="UP000694845">
    <property type="component" value="Unplaced"/>
</dbReference>
<keyword evidence="2" id="KW-0964">Secreted</keyword>
<protein>
    <submittedName>
        <fullName evidence="8">Thyrostimulin alpha-2 subunit-like</fullName>
    </submittedName>
</protein>
<feature type="chain" id="PRO_5034783751" evidence="5">
    <location>
        <begin position="25"/>
        <end position="127"/>
    </location>
</feature>
<reference evidence="8" key="1">
    <citation type="submission" date="2025-08" db="UniProtKB">
        <authorList>
            <consortium name="RefSeq"/>
        </authorList>
    </citation>
    <scope>IDENTIFICATION</scope>
</reference>
<organism evidence="7 8">
    <name type="scientific">Acanthaster planci</name>
    <name type="common">Crown-of-thorns starfish</name>
    <dbReference type="NCBI Taxonomy" id="133434"/>
    <lineage>
        <taxon>Eukaryota</taxon>
        <taxon>Metazoa</taxon>
        <taxon>Echinodermata</taxon>
        <taxon>Eleutherozoa</taxon>
        <taxon>Asterozoa</taxon>
        <taxon>Asteroidea</taxon>
        <taxon>Valvatacea</taxon>
        <taxon>Valvatida</taxon>
        <taxon>Acanthasteridae</taxon>
        <taxon>Acanthaster</taxon>
    </lineage>
</organism>
<dbReference type="InterPro" id="IPR006208">
    <property type="entry name" value="Glyco_hormone_CN"/>
</dbReference>
<evidence type="ECO:0000256" key="1">
    <source>
        <dbReference type="ARBA" id="ARBA00004613"/>
    </source>
</evidence>
<proteinExistence type="predicted"/>
<dbReference type="GO" id="GO:0005615">
    <property type="term" value="C:extracellular space"/>
    <property type="evidence" value="ECO:0007669"/>
    <property type="project" value="TreeGrafter"/>
</dbReference>
<evidence type="ECO:0000313" key="8">
    <source>
        <dbReference type="RefSeq" id="XP_022087666.1"/>
    </source>
</evidence>
<comment type="caution">
    <text evidence="4">Lacks conserved residue(s) required for the propagation of feature annotation.</text>
</comment>
<name>A0A8B7Y7B0_ACAPL</name>
<gene>
    <name evidence="8" type="primary">LOC110977672</name>
</gene>
<dbReference type="InterPro" id="IPR052680">
    <property type="entry name" value="Glyco_Hormone_Alpha"/>
</dbReference>
<dbReference type="GeneID" id="110977672"/>
<feature type="signal peptide" evidence="5">
    <location>
        <begin position="1"/>
        <end position="24"/>
    </location>
</feature>
<dbReference type="GO" id="GO:0007166">
    <property type="term" value="P:cell surface receptor signaling pathway"/>
    <property type="evidence" value="ECO:0007669"/>
    <property type="project" value="TreeGrafter"/>
</dbReference>
<sequence>MRLRVTVTYLAHIAAILLFQCTAADQWNPRAGCHLVGYQKEVRIPGCHTAWVRMNACRGYCMTYSFLSDSATLERSGGTQLFTSHGSCCVITSTHDVHITLQCENNQVYKDTFKSARTCNCALCAIP</sequence>
<dbReference type="GO" id="GO:0051427">
    <property type="term" value="F:hormone receptor binding"/>
    <property type="evidence" value="ECO:0007669"/>
    <property type="project" value="TreeGrafter"/>
</dbReference>
<feature type="domain" description="CTCK" evidence="6">
    <location>
        <begin position="33"/>
        <end position="125"/>
    </location>
</feature>
<evidence type="ECO:0000256" key="4">
    <source>
        <dbReference type="PROSITE-ProRule" id="PRU00039"/>
    </source>
</evidence>
<dbReference type="RefSeq" id="XP_022087666.1">
    <property type="nucleotide sequence ID" value="XM_022231974.1"/>
</dbReference>
<evidence type="ECO:0000256" key="2">
    <source>
        <dbReference type="ARBA" id="ARBA00022525"/>
    </source>
</evidence>
<dbReference type="InterPro" id="IPR029034">
    <property type="entry name" value="Cystine-knot_cytokine"/>
</dbReference>
<evidence type="ECO:0000256" key="5">
    <source>
        <dbReference type="SAM" id="SignalP"/>
    </source>
</evidence>
<evidence type="ECO:0000313" key="7">
    <source>
        <dbReference type="Proteomes" id="UP000694845"/>
    </source>
</evidence>
<evidence type="ECO:0000256" key="3">
    <source>
        <dbReference type="ARBA" id="ARBA00023157"/>
    </source>
</evidence>
<dbReference type="PROSITE" id="PS01225">
    <property type="entry name" value="CTCK_2"/>
    <property type="match status" value="1"/>
</dbReference>
<dbReference type="AlphaFoldDB" id="A0A8B7Y7B0"/>
<evidence type="ECO:0000259" key="6">
    <source>
        <dbReference type="PROSITE" id="PS01225"/>
    </source>
</evidence>
<dbReference type="PROSITE" id="PS01185">
    <property type="entry name" value="CTCK_1"/>
    <property type="match status" value="1"/>
</dbReference>
<dbReference type="PANTHER" id="PTHR31129:SF2">
    <property type="entry name" value="GLYCOPROTEIN HORMONE ALPHA-2"/>
    <property type="match status" value="1"/>
</dbReference>
<dbReference type="OMA" id="TSHGSCC"/>
<dbReference type="PANTHER" id="PTHR31129">
    <property type="entry name" value="GLYCOPROTEIN HORMONE ALPHA-2"/>
    <property type="match status" value="1"/>
</dbReference>
<dbReference type="OrthoDB" id="6421717at2759"/>
<accession>A0A8B7Y7B0</accession>
<comment type="subcellular location">
    <subcellularLocation>
        <location evidence="1">Secreted</location>
    </subcellularLocation>
</comment>
<dbReference type="FunFam" id="2.10.90.10:FF:000049">
    <property type="entry name" value="Glycoprotein hormone alpha 2"/>
    <property type="match status" value="1"/>
</dbReference>
<keyword evidence="3" id="KW-1015">Disulfide bond</keyword>
<keyword evidence="5" id="KW-0732">Signal</keyword>
<dbReference type="KEGG" id="aplc:110977672"/>
<dbReference type="SMART" id="SM00041">
    <property type="entry name" value="CT"/>
    <property type="match status" value="1"/>
</dbReference>
<keyword evidence="7" id="KW-1185">Reference proteome</keyword>
<dbReference type="Pfam" id="PF00007">
    <property type="entry name" value="Cys_knot"/>
    <property type="match status" value="1"/>
</dbReference>